<proteinExistence type="predicted"/>
<reference evidence="2" key="1">
    <citation type="journal article" date="2018" name="BMC Genomics">
        <title>Genomic insights into host adaptation between the wheat stripe rust pathogen (Puccinia striiformis f. sp. tritici) and the barley stripe rust pathogen (Puccinia striiformis f. sp. hordei).</title>
        <authorList>
            <person name="Xia C."/>
            <person name="Wang M."/>
            <person name="Yin C."/>
            <person name="Cornejo O.E."/>
            <person name="Hulbert S.H."/>
            <person name="Chen X."/>
        </authorList>
    </citation>
    <scope>NUCLEOTIDE SEQUENCE [LARGE SCALE GENOMIC DNA]</scope>
    <source>
        <strain evidence="2">93-210</strain>
    </source>
</reference>
<reference evidence="1 2" key="3">
    <citation type="journal article" date="2022" name="Microbiol. Spectr.">
        <title>Folding features and dynamics of 3D genome architecture in plant fungal pathogens.</title>
        <authorList>
            <person name="Xia C."/>
        </authorList>
    </citation>
    <scope>NUCLEOTIDE SEQUENCE [LARGE SCALE GENOMIC DNA]</scope>
    <source>
        <strain evidence="1 2">93-210</strain>
    </source>
</reference>
<reference evidence="2" key="2">
    <citation type="journal article" date="2018" name="Mol. Plant Microbe Interact.">
        <title>Genome sequence resources for the wheat stripe rust pathogen (Puccinia striiformis f. sp. tritici) and the barley stripe rust pathogen (Puccinia striiformis f. sp. hordei).</title>
        <authorList>
            <person name="Xia C."/>
            <person name="Wang M."/>
            <person name="Yin C."/>
            <person name="Cornejo O.E."/>
            <person name="Hulbert S.H."/>
            <person name="Chen X."/>
        </authorList>
    </citation>
    <scope>NUCLEOTIDE SEQUENCE [LARGE SCALE GENOMIC DNA]</scope>
    <source>
        <strain evidence="2">93-210</strain>
    </source>
</reference>
<evidence type="ECO:0000313" key="1">
    <source>
        <dbReference type="EMBL" id="KAI7940428.1"/>
    </source>
</evidence>
<dbReference type="EMBL" id="CM045878">
    <property type="protein sequence ID" value="KAI7940428.1"/>
    <property type="molecule type" value="Genomic_DNA"/>
</dbReference>
<comment type="caution">
    <text evidence="1">The sequence shown here is derived from an EMBL/GenBank/DDBJ whole genome shotgun (WGS) entry which is preliminary data.</text>
</comment>
<evidence type="ECO:0000313" key="2">
    <source>
        <dbReference type="Proteomes" id="UP001060170"/>
    </source>
</evidence>
<keyword evidence="2" id="KW-1185">Reference proteome</keyword>
<organism evidence="1 2">
    <name type="scientific">Puccinia striiformis f. sp. tritici</name>
    <dbReference type="NCBI Taxonomy" id="168172"/>
    <lineage>
        <taxon>Eukaryota</taxon>
        <taxon>Fungi</taxon>
        <taxon>Dikarya</taxon>
        <taxon>Basidiomycota</taxon>
        <taxon>Pucciniomycotina</taxon>
        <taxon>Pucciniomycetes</taxon>
        <taxon>Pucciniales</taxon>
        <taxon>Pucciniaceae</taxon>
        <taxon>Puccinia</taxon>
    </lineage>
</organism>
<protein>
    <submittedName>
        <fullName evidence="1">Uncharacterized protein</fullName>
    </submittedName>
</protein>
<accession>A0ACC0DW60</accession>
<dbReference type="Proteomes" id="UP001060170">
    <property type="component" value="Chromosome 14"/>
</dbReference>
<name>A0ACC0DW60_9BASI</name>
<sequence>MLIWLDQEFLAPTTILGDEGSSQLAVVGTVEWAFPGWLADLSDKTVGPTQVTLIKFFSQCDHNLMLLPATASQLLKDFQKHHGSRSISAQHDC</sequence>
<gene>
    <name evidence="1" type="ORF">MJO28_014080</name>
</gene>